<dbReference type="PRINTS" id="PR00111">
    <property type="entry name" value="ABHYDROLASE"/>
</dbReference>
<dbReference type="RefSeq" id="WP_132747441.1">
    <property type="nucleotide sequence ID" value="NZ_SLXK01000033.1"/>
</dbReference>
<comment type="caution">
    <text evidence="2">The sequence shown here is derived from an EMBL/GenBank/DDBJ whole genome shotgun (WGS) entry which is preliminary data.</text>
</comment>
<evidence type="ECO:0000313" key="3">
    <source>
        <dbReference type="Proteomes" id="UP000295416"/>
    </source>
</evidence>
<feature type="domain" description="AB hydrolase-1" evidence="1">
    <location>
        <begin position="22"/>
        <end position="224"/>
    </location>
</feature>
<dbReference type="InterPro" id="IPR050228">
    <property type="entry name" value="Carboxylesterase_BioH"/>
</dbReference>
<reference evidence="2 3" key="1">
    <citation type="submission" date="2019-03" db="EMBL/GenBank/DDBJ databases">
        <title>Genomic Encyclopedia of Type Strains, Phase IV (KMG-IV): sequencing the most valuable type-strain genomes for metagenomic binning, comparative biology and taxonomic classification.</title>
        <authorList>
            <person name="Goeker M."/>
        </authorList>
    </citation>
    <scope>NUCLEOTIDE SEQUENCE [LARGE SCALE GENOMIC DNA]</scope>
    <source>
        <strain evidence="2 3">DSM 19377</strain>
    </source>
</reference>
<organism evidence="2 3">
    <name type="scientific">Scopulibacillus darangshiensis</name>
    <dbReference type="NCBI Taxonomy" id="442528"/>
    <lineage>
        <taxon>Bacteria</taxon>
        <taxon>Bacillati</taxon>
        <taxon>Bacillota</taxon>
        <taxon>Bacilli</taxon>
        <taxon>Bacillales</taxon>
        <taxon>Sporolactobacillaceae</taxon>
        <taxon>Scopulibacillus</taxon>
    </lineage>
</organism>
<keyword evidence="3" id="KW-1185">Reference proteome</keyword>
<dbReference type="EMBL" id="SLXK01000033">
    <property type="protein sequence ID" value="TCP23017.1"/>
    <property type="molecule type" value="Genomic_DNA"/>
</dbReference>
<sequence length="260" mass="29243">MACFETNSGVKLFYEKSGEGRPIIFVHPPLMGHVVFRYQQELSRGHQVIFYDCRGHGQSTYNKPEDVIETHVADLRELILHLKLEKPIVAGYSNGGEIALSYALAYPNDIGALILSGGYPKVSTWVLQQEYNAGIWLMKRDMKGFLSGVLAKTHKVTESDERLLYDYMLKARTEAVLELYEAGKAFDVLADLAKIKELPTLVLYGTKSNYINKYCKIFEAHLPKAQIAFIDGGTHQLPTRYHKPFNSVITEFLKGPGPGL</sequence>
<dbReference type="SUPFAM" id="SSF53474">
    <property type="entry name" value="alpha/beta-Hydrolases"/>
    <property type="match status" value="1"/>
</dbReference>
<evidence type="ECO:0000313" key="2">
    <source>
        <dbReference type="EMBL" id="TCP23017.1"/>
    </source>
</evidence>
<dbReference type="PANTHER" id="PTHR43194:SF2">
    <property type="entry name" value="PEROXISOMAL MEMBRANE PROTEIN LPX1"/>
    <property type="match status" value="1"/>
</dbReference>
<dbReference type="Proteomes" id="UP000295416">
    <property type="component" value="Unassembled WGS sequence"/>
</dbReference>
<dbReference type="OrthoDB" id="9805423at2"/>
<dbReference type="PANTHER" id="PTHR43194">
    <property type="entry name" value="HYDROLASE ALPHA/BETA FOLD FAMILY"/>
    <property type="match status" value="1"/>
</dbReference>
<dbReference type="InterPro" id="IPR029058">
    <property type="entry name" value="AB_hydrolase_fold"/>
</dbReference>
<proteinExistence type="predicted"/>
<name>A0A4R2NN01_9BACL</name>
<dbReference type="InterPro" id="IPR000073">
    <property type="entry name" value="AB_hydrolase_1"/>
</dbReference>
<evidence type="ECO:0000259" key="1">
    <source>
        <dbReference type="Pfam" id="PF00561"/>
    </source>
</evidence>
<dbReference type="Gene3D" id="3.40.50.1820">
    <property type="entry name" value="alpha/beta hydrolase"/>
    <property type="match status" value="1"/>
</dbReference>
<dbReference type="AlphaFoldDB" id="A0A4R2NN01"/>
<dbReference type="Pfam" id="PF00561">
    <property type="entry name" value="Abhydrolase_1"/>
    <property type="match status" value="1"/>
</dbReference>
<protein>
    <submittedName>
        <fullName evidence="2">Pimeloyl-ACP methyl ester carboxylesterase</fullName>
    </submittedName>
</protein>
<gene>
    <name evidence="2" type="ORF">EV207_13323</name>
</gene>
<accession>A0A4R2NN01</accession>